<accession>A0AA88WGD7</accession>
<dbReference type="Pfam" id="PF13456">
    <property type="entry name" value="RVT_3"/>
    <property type="match status" value="1"/>
</dbReference>
<organism evidence="2 3">
    <name type="scientific">Escallonia herrerae</name>
    <dbReference type="NCBI Taxonomy" id="1293975"/>
    <lineage>
        <taxon>Eukaryota</taxon>
        <taxon>Viridiplantae</taxon>
        <taxon>Streptophyta</taxon>
        <taxon>Embryophyta</taxon>
        <taxon>Tracheophyta</taxon>
        <taxon>Spermatophyta</taxon>
        <taxon>Magnoliopsida</taxon>
        <taxon>eudicotyledons</taxon>
        <taxon>Gunneridae</taxon>
        <taxon>Pentapetalae</taxon>
        <taxon>asterids</taxon>
        <taxon>campanulids</taxon>
        <taxon>Escalloniales</taxon>
        <taxon>Escalloniaceae</taxon>
        <taxon>Escallonia</taxon>
    </lineage>
</organism>
<dbReference type="PANTHER" id="PTHR48475">
    <property type="entry name" value="RIBONUCLEASE H"/>
    <property type="match status" value="1"/>
</dbReference>
<dbReference type="GO" id="GO:0003676">
    <property type="term" value="F:nucleic acid binding"/>
    <property type="evidence" value="ECO:0007669"/>
    <property type="project" value="InterPro"/>
</dbReference>
<dbReference type="InterPro" id="IPR036397">
    <property type="entry name" value="RNaseH_sf"/>
</dbReference>
<dbReference type="GO" id="GO:0004523">
    <property type="term" value="F:RNA-DNA hybrid ribonuclease activity"/>
    <property type="evidence" value="ECO:0007669"/>
    <property type="project" value="InterPro"/>
</dbReference>
<dbReference type="Proteomes" id="UP001188597">
    <property type="component" value="Unassembled WGS sequence"/>
</dbReference>
<feature type="domain" description="RNase H type-1" evidence="1">
    <location>
        <begin position="8"/>
        <end position="68"/>
    </location>
</feature>
<dbReference type="InterPro" id="IPR002156">
    <property type="entry name" value="RNaseH_domain"/>
</dbReference>
<dbReference type="Gene3D" id="3.30.420.10">
    <property type="entry name" value="Ribonuclease H-like superfamily/Ribonuclease H"/>
    <property type="match status" value="1"/>
</dbReference>
<comment type="caution">
    <text evidence="2">The sequence shown here is derived from an EMBL/GenBank/DDBJ whole genome shotgun (WGS) entry which is preliminary data.</text>
</comment>
<dbReference type="PANTHER" id="PTHR48475:SF1">
    <property type="entry name" value="RNASE H TYPE-1 DOMAIN-CONTAINING PROTEIN"/>
    <property type="match status" value="1"/>
</dbReference>
<gene>
    <name evidence="2" type="ORF">RJ639_042443</name>
</gene>
<dbReference type="EMBL" id="JAVXUP010000472">
    <property type="protein sequence ID" value="KAK3027177.1"/>
    <property type="molecule type" value="Genomic_DNA"/>
</dbReference>
<evidence type="ECO:0000313" key="2">
    <source>
        <dbReference type="EMBL" id="KAK3027177.1"/>
    </source>
</evidence>
<name>A0AA88WGD7_9ASTE</name>
<keyword evidence="3" id="KW-1185">Reference proteome</keyword>
<dbReference type="InterPro" id="IPR012337">
    <property type="entry name" value="RNaseH-like_sf"/>
</dbReference>
<dbReference type="SUPFAM" id="SSF53098">
    <property type="entry name" value="Ribonuclease H-like"/>
    <property type="match status" value="1"/>
</dbReference>
<sequence length="136" mass="15945">MATERKQFQLNIYGDSKLMINQLLNEYEVKKPKLVAYYEYARKLIERLSEVTLEHVPRKDNKQANALEKLASTLSLPDEKSQVTIYQRWVALLLFNNKDGHTEDVDVVSALETDKKDWRQPFIDYLKHGKLPSDPH</sequence>
<evidence type="ECO:0000313" key="3">
    <source>
        <dbReference type="Proteomes" id="UP001188597"/>
    </source>
</evidence>
<dbReference type="AlphaFoldDB" id="A0AA88WGD7"/>
<proteinExistence type="predicted"/>
<protein>
    <recommendedName>
        <fullName evidence="1">RNase H type-1 domain-containing protein</fullName>
    </recommendedName>
</protein>
<reference evidence="2" key="1">
    <citation type="submission" date="2022-12" db="EMBL/GenBank/DDBJ databases">
        <title>Draft genome assemblies for two species of Escallonia (Escalloniales).</title>
        <authorList>
            <person name="Chanderbali A."/>
            <person name="Dervinis C."/>
            <person name="Anghel I."/>
            <person name="Soltis D."/>
            <person name="Soltis P."/>
            <person name="Zapata F."/>
        </authorList>
    </citation>
    <scope>NUCLEOTIDE SEQUENCE</scope>
    <source>
        <strain evidence="2">UCBG64.0493</strain>
        <tissue evidence="2">Leaf</tissue>
    </source>
</reference>
<evidence type="ECO:0000259" key="1">
    <source>
        <dbReference type="Pfam" id="PF13456"/>
    </source>
</evidence>